<dbReference type="SMART" id="SM00331">
    <property type="entry name" value="PP2C_SIG"/>
    <property type="match status" value="1"/>
</dbReference>
<feature type="domain" description="PPM-type phosphatase" evidence="2">
    <location>
        <begin position="460"/>
        <end position="681"/>
    </location>
</feature>
<dbReference type="CDD" id="cd00130">
    <property type="entry name" value="PAS"/>
    <property type="match status" value="1"/>
</dbReference>
<dbReference type="Pfam" id="PF08447">
    <property type="entry name" value="PAS_3"/>
    <property type="match status" value="1"/>
</dbReference>
<evidence type="ECO:0000256" key="1">
    <source>
        <dbReference type="ARBA" id="ARBA00022801"/>
    </source>
</evidence>
<keyword evidence="4" id="KW-1185">Reference proteome</keyword>
<comment type="caution">
    <text evidence="3">The sequence shown here is derived from an EMBL/GenBank/DDBJ whole genome shotgun (WGS) entry which is preliminary data.</text>
</comment>
<dbReference type="InterPro" id="IPR036457">
    <property type="entry name" value="PPM-type-like_dom_sf"/>
</dbReference>
<dbReference type="InterPro" id="IPR035965">
    <property type="entry name" value="PAS-like_dom_sf"/>
</dbReference>
<dbReference type="RefSeq" id="WP_222963526.1">
    <property type="nucleotide sequence ID" value="NZ_JAINZZ010000019.1"/>
</dbReference>
<dbReference type="InterPro" id="IPR001932">
    <property type="entry name" value="PPM-type_phosphatase-like_dom"/>
</dbReference>
<dbReference type="SUPFAM" id="SSF55785">
    <property type="entry name" value="PYP-like sensor domain (PAS domain)"/>
    <property type="match status" value="1"/>
</dbReference>
<dbReference type="NCBIfam" id="TIGR00229">
    <property type="entry name" value="sensory_box"/>
    <property type="match status" value="1"/>
</dbReference>
<dbReference type="PANTHER" id="PTHR43156:SF2">
    <property type="entry name" value="STAGE II SPORULATION PROTEIN E"/>
    <property type="match status" value="1"/>
</dbReference>
<proteinExistence type="predicted"/>
<evidence type="ECO:0000313" key="4">
    <source>
        <dbReference type="Proteomes" id="UP000778578"/>
    </source>
</evidence>
<name>A0ABS7Q898_9ACTN</name>
<evidence type="ECO:0000313" key="3">
    <source>
        <dbReference type="EMBL" id="MBY8879397.1"/>
    </source>
</evidence>
<organism evidence="3 4">
    <name type="scientific">Actinacidiphila acidipaludis</name>
    <dbReference type="NCBI Taxonomy" id="2873382"/>
    <lineage>
        <taxon>Bacteria</taxon>
        <taxon>Bacillati</taxon>
        <taxon>Actinomycetota</taxon>
        <taxon>Actinomycetes</taxon>
        <taxon>Kitasatosporales</taxon>
        <taxon>Streptomycetaceae</taxon>
        <taxon>Actinacidiphila</taxon>
    </lineage>
</organism>
<dbReference type="InterPro" id="IPR013656">
    <property type="entry name" value="PAS_4"/>
</dbReference>
<keyword evidence="1" id="KW-0378">Hydrolase</keyword>
<dbReference type="Pfam" id="PF07228">
    <property type="entry name" value="SpoIIE"/>
    <property type="match status" value="1"/>
</dbReference>
<dbReference type="Proteomes" id="UP000778578">
    <property type="component" value="Unassembled WGS sequence"/>
</dbReference>
<dbReference type="Gene3D" id="3.30.450.20">
    <property type="entry name" value="PAS domain"/>
    <property type="match status" value="2"/>
</dbReference>
<dbReference type="Gene3D" id="3.60.40.10">
    <property type="entry name" value="PPM-type phosphatase domain"/>
    <property type="match status" value="1"/>
</dbReference>
<reference evidence="3 4" key="1">
    <citation type="submission" date="2021-08" db="EMBL/GenBank/DDBJ databases">
        <title>WGS of actinomycetes from Thailand.</title>
        <authorList>
            <person name="Thawai C."/>
        </authorList>
    </citation>
    <scope>NUCLEOTIDE SEQUENCE [LARGE SCALE GENOMIC DNA]</scope>
    <source>
        <strain evidence="3 4">PLK6-54</strain>
    </source>
</reference>
<dbReference type="InterPro" id="IPR052016">
    <property type="entry name" value="Bact_Sigma-Reg"/>
</dbReference>
<evidence type="ECO:0000259" key="2">
    <source>
        <dbReference type="SMART" id="SM00331"/>
    </source>
</evidence>
<accession>A0ABS7Q898</accession>
<dbReference type="InterPro" id="IPR000014">
    <property type="entry name" value="PAS"/>
</dbReference>
<dbReference type="PANTHER" id="PTHR43156">
    <property type="entry name" value="STAGE II SPORULATION PROTEIN E-RELATED"/>
    <property type="match status" value="1"/>
</dbReference>
<protein>
    <submittedName>
        <fullName evidence="3">SpoIIE family protein phosphatase</fullName>
    </submittedName>
</protein>
<dbReference type="EMBL" id="JAINZZ010000019">
    <property type="protein sequence ID" value="MBY8879397.1"/>
    <property type="molecule type" value="Genomic_DNA"/>
</dbReference>
<dbReference type="Pfam" id="PF08448">
    <property type="entry name" value="PAS_4"/>
    <property type="match status" value="1"/>
</dbReference>
<sequence>MTRIGGDAGVPELEPEVFDDAIVAVALTAGSEHRLVYYNGAFRNLFGPRELGVRAADAFTEEKAARYVQMLDEVFHDGKGRQVTGPRTTEGTFPGAPGRRHFIYSCSPVVSRFGRGVLTVCVDTTAQVDAVERAEELSEERHQALHRYEALMGAVTQTVWLMQPDGTISELVGDFENFTGNRWRPVIDEKWLTFVHPHDRAHLVRTWQEAAEGTPSMFVCTFRLRTTSGDYRHVQSRAVPIVREGVIVEWIGATADIEDQWRNRLRERLLARVATVTAADDVPQAFGAVAAAVVPELTDACAVFLLPAPGVTAAGGPLTAVRVASTARPGLPGLPPLREETHPVGPVARQVVESRKPRMLVFPAGSPPDGVLPDLSLDWLRAARATSLTLVPIVIDAAVVAFACAAGCADSPPPGPRDLALLGEVLHEVRDPLRQAMELERTRHTALTLQRALLTPTPRVPGAELAAHYQPASKTVEVGGDWYDALLLPDGSVTLTIGDIAGHDLDAATSMSQLRSMLRVIAYDQSRPLSPAESLAQLDRVVDGLAIAPLVTAVHTVLRPGPDGRWHAAWSNAGHPPPLLLPAEGAPRFLEGEGPDLPLCVAPGLARNTWHHDLGTEDTLLLYTDGLIEVPGTDLADGMADLATAAEAAVRRGLPLAELCALLLAGVGERRDDAAVIGFRPVGGPPRPVWPMRWEAHRS</sequence>
<dbReference type="InterPro" id="IPR013655">
    <property type="entry name" value="PAS_fold_3"/>
</dbReference>
<gene>
    <name evidence="3" type="ORF">K7862_17405</name>
</gene>